<dbReference type="GO" id="GO:0005886">
    <property type="term" value="C:plasma membrane"/>
    <property type="evidence" value="ECO:0007669"/>
    <property type="project" value="TreeGrafter"/>
</dbReference>
<protein>
    <submittedName>
        <fullName evidence="16">Toll-like receptor 21, partial</fullName>
    </submittedName>
</protein>
<evidence type="ECO:0000256" key="7">
    <source>
        <dbReference type="ARBA" id="ARBA00022737"/>
    </source>
</evidence>
<dbReference type="GO" id="GO:0038023">
    <property type="term" value="F:signaling receptor activity"/>
    <property type="evidence" value="ECO:0007669"/>
    <property type="project" value="TreeGrafter"/>
</dbReference>
<dbReference type="PROSITE" id="PS50104">
    <property type="entry name" value="TIR"/>
    <property type="match status" value="1"/>
</dbReference>
<dbReference type="PANTHER" id="PTHR24365">
    <property type="entry name" value="TOLL-LIKE RECEPTOR"/>
    <property type="match status" value="1"/>
</dbReference>
<proteinExistence type="inferred from homology"/>
<dbReference type="Gene3D" id="3.80.10.10">
    <property type="entry name" value="Ribonuclease Inhibitor"/>
    <property type="match status" value="5"/>
</dbReference>
<dbReference type="GO" id="GO:0006954">
    <property type="term" value="P:inflammatory response"/>
    <property type="evidence" value="ECO:0007669"/>
    <property type="project" value="UniProtKB-KW"/>
</dbReference>
<dbReference type="InterPro" id="IPR032675">
    <property type="entry name" value="LRR_dom_sf"/>
</dbReference>
<evidence type="ECO:0000256" key="10">
    <source>
        <dbReference type="ARBA" id="ARBA00023136"/>
    </source>
</evidence>
<reference evidence="16" key="1">
    <citation type="submission" date="2022-03" db="EMBL/GenBank/DDBJ databases">
        <authorList>
            <person name="Alioto T."/>
            <person name="Alioto T."/>
            <person name="Gomez Garrido J."/>
        </authorList>
    </citation>
    <scope>NUCLEOTIDE SEQUENCE</scope>
</reference>
<evidence type="ECO:0000256" key="3">
    <source>
        <dbReference type="ARBA" id="ARBA00022588"/>
    </source>
</evidence>
<feature type="transmembrane region" description="Helical" evidence="14">
    <location>
        <begin position="721"/>
        <end position="741"/>
    </location>
</feature>
<organism evidence="16 17">
    <name type="scientific">Pelobates cultripes</name>
    <name type="common">Western spadefoot toad</name>
    <dbReference type="NCBI Taxonomy" id="61616"/>
    <lineage>
        <taxon>Eukaryota</taxon>
        <taxon>Metazoa</taxon>
        <taxon>Chordata</taxon>
        <taxon>Craniata</taxon>
        <taxon>Vertebrata</taxon>
        <taxon>Euteleostomi</taxon>
        <taxon>Amphibia</taxon>
        <taxon>Batrachia</taxon>
        <taxon>Anura</taxon>
        <taxon>Pelobatoidea</taxon>
        <taxon>Pelobatidae</taxon>
        <taxon>Pelobates</taxon>
    </lineage>
</organism>
<dbReference type="FunFam" id="3.80.10.10:FF:001164">
    <property type="entry name" value="GH01279p"/>
    <property type="match status" value="1"/>
</dbReference>
<dbReference type="PANTHER" id="PTHR24365:SF545">
    <property type="entry name" value="TOLL-LIKE RECEPTOR 12"/>
    <property type="match status" value="1"/>
</dbReference>
<evidence type="ECO:0000256" key="5">
    <source>
        <dbReference type="ARBA" id="ARBA00022692"/>
    </source>
</evidence>
<comment type="similarity">
    <text evidence="2">Belongs to the Toll-like receptor family.</text>
</comment>
<keyword evidence="11 16" id="KW-0675">Receptor</keyword>
<feature type="domain" description="TIR" evidence="15">
    <location>
        <begin position="770"/>
        <end position="914"/>
    </location>
</feature>
<dbReference type="InterPro" id="IPR000157">
    <property type="entry name" value="TIR_dom"/>
</dbReference>
<evidence type="ECO:0000256" key="1">
    <source>
        <dbReference type="ARBA" id="ARBA00004479"/>
    </source>
</evidence>
<dbReference type="SUPFAM" id="SSF52200">
    <property type="entry name" value="Toll/Interleukin receptor TIR domain"/>
    <property type="match status" value="1"/>
</dbReference>
<dbReference type="SMART" id="SM00369">
    <property type="entry name" value="LRR_TYP"/>
    <property type="match status" value="17"/>
</dbReference>
<evidence type="ECO:0000256" key="12">
    <source>
        <dbReference type="ARBA" id="ARBA00023180"/>
    </source>
</evidence>
<keyword evidence="5 14" id="KW-0812">Transmembrane</keyword>
<comment type="subcellular location">
    <subcellularLocation>
        <location evidence="1">Membrane</location>
        <topology evidence="1">Single-pass type I membrane protein</topology>
    </subcellularLocation>
</comment>
<keyword evidence="6" id="KW-0732">Signal</keyword>
<dbReference type="InterPro" id="IPR001611">
    <property type="entry name" value="Leu-rich_rpt"/>
</dbReference>
<dbReference type="Pfam" id="PF13855">
    <property type="entry name" value="LRR_8"/>
    <property type="match status" value="5"/>
</dbReference>
<evidence type="ECO:0000256" key="14">
    <source>
        <dbReference type="SAM" id="Phobius"/>
    </source>
</evidence>
<dbReference type="SMART" id="SM00365">
    <property type="entry name" value="LRR_SD22"/>
    <property type="match status" value="9"/>
</dbReference>
<dbReference type="AlphaFoldDB" id="A0AAD1WQD8"/>
<evidence type="ECO:0000313" key="16">
    <source>
        <dbReference type="EMBL" id="CAH2318812.1"/>
    </source>
</evidence>
<name>A0AAD1WQD8_PELCU</name>
<dbReference type="Proteomes" id="UP001295444">
    <property type="component" value="Chromosome 10"/>
</dbReference>
<keyword evidence="8" id="KW-0391">Immunity</keyword>
<keyword evidence="13" id="KW-0395">Inflammatory response</keyword>
<dbReference type="EMBL" id="OW240921">
    <property type="protein sequence ID" value="CAH2318812.1"/>
    <property type="molecule type" value="Genomic_DNA"/>
</dbReference>
<keyword evidence="10 14" id="KW-0472">Membrane</keyword>
<dbReference type="Gene3D" id="3.40.50.10140">
    <property type="entry name" value="Toll/interleukin-1 receptor homology (TIR) domain"/>
    <property type="match status" value="1"/>
</dbReference>
<evidence type="ECO:0000256" key="6">
    <source>
        <dbReference type="ARBA" id="ARBA00022729"/>
    </source>
</evidence>
<dbReference type="GO" id="GO:0045087">
    <property type="term" value="P:innate immune response"/>
    <property type="evidence" value="ECO:0007669"/>
    <property type="project" value="UniProtKB-KW"/>
</dbReference>
<evidence type="ECO:0000256" key="8">
    <source>
        <dbReference type="ARBA" id="ARBA00022859"/>
    </source>
</evidence>
<dbReference type="PROSITE" id="PS51450">
    <property type="entry name" value="LRR"/>
    <property type="match status" value="5"/>
</dbReference>
<gene>
    <name evidence="16" type="ORF">PECUL_23A018456</name>
</gene>
<evidence type="ECO:0000313" key="17">
    <source>
        <dbReference type="Proteomes" id="UP001295444"/>
    </source>
</evidence>
<keyword evidence="7" id="KW-0677">Repeat</keyword>
<keyword evidence="9 14" id="KW-1133">Transmembrane helix</keyword>
<keyword evidence="3" id="KW-0399">Innate immunity</keyword>
<evidence type="ECO:0000256" key="9">
    <source>
        <dbReference type="ARBA" id="ARBA00022989"/>
    </source>
</evidence>
<keyword evidence="17" id="KW-1185">Reference proteome</keyword>
<dbReference type="Pfam" id="PF01582">
    <property type="entry name" value="TIR"/>
    <property type="match status" value="1"/>
</dbReference>
<accession>A0AAD1WQD8</accession>
<keyword evidence="4" id="KW-0433">Leucine-rich repeat</keyword>
<keyword evidence="12" id="KW-0325">Glycoprotein</keyword>
<dbReference type="FunFam" id="3.40.50.10140:FF:000001">
    <property type="entry name" value="Toll-like receptor 2"/>
    <property type="match status" value="1"/>
</dbReference>
<evidence type="ECO:0000256" key="2">
    <source>
        <dbReference type="ARBA" id="ARBA00009634"/>
    </source>
</evidence>
<dbReference type="SMART" id="SM00255">
    <property type="entry name" value="TIR"/>
    <property type="match status" value="1"/>
</dbReference>
<dbReference type="SUPFAM" id="SSF52058">
    <property type="entry name" value="L domain-like"/>
    <property type="match status" value="2"/>
</dbReference>
<dbReference type="GO" id="GO:0002224">
    <property type="term" value="P:toll-like receptor signaling pathway"/>
    <property type="evidence" value="ECO:0007669"/>
    <property type="project" value="TreeGrafter"/>
</dbReference>
<dbReference type="InterPro" id="IPR035897">
    <property type="entry name" value="Toll_tir_struct_dom_sf"/>
</dbReference>
<evidence type="ECO:0000256" key="11">
    <source>
        <dbReference type="ARBA" id="ARBA00023170"/>
    </source>
</evidence>
<evidence type="ECO:0000259" key="15">
    <source>
        <dbReference type="PROSITE" id="PS50104"/>
    </source>
</evidence>
<sequence>MQRYGTARASYGFRNCIQSYGNHESYNCVHRLLLNIQSAVSDLPNNTKFLNVSHNNIVTLHQGSFGHMPLILQLRIDYNNLKNIKTGAFDNLTKLEILDLSNNNISFLPKDVFRGLRNLTYLFLHQNSIDFIQVELLRPLVSLRFLNLSSNYLKSFHEIVESIQPLQRLKSLFVCSNSLTSLSHTHNLPLSLSQLFICNNRLQELHCDKNLFINVKYLDLSCNNLTSPSLQSLNLTKMIYLNMQYNKYFDIYKFIQNSSISLSNIDYSGLGLTNRSKISELCYYLKGINMTSLSLLGNEIKFLPENTLENCTVKNTVDLSRNKIKDVNCLRFMYRSEFKTLIVEHNLLKELKSCVNRAKFSNLTYISFRFNRIWSVNEHAFSYAPNLQELKLNINNIIFLKKHSFSGLKSLKSLRLDNNLIPDIYPNLFDDLTELRILNFRNNRLSVIFDNVFQRLGNLTILDLGGNKITHLENNSLYGLQSLSKLYLDGNKIQTISSDTFRSIQNTLQVLDLMANRLSFESSREYFSPFYKLNKLYDMKLQNQQPFGLIVIPYGFFKGLTSLRLLDLAQNRLTHLHANVFDELGQLVYLSLSDDCNGIQNLPDGIFKNLFSLRSLNLENICLQTLNPHVFSNLTKLRKLQLMKNALKHINIDILKNMTSLTYLDIRKSPITCTCNNEPLKQWLSQPQVHVVFPYNLSCSDNPNSYFHDFDIKVCDMKLKLQLFCVSLTIVLLFTVIPIVYGKSYWHIKYNYFLFIAWLHERWKSNKEMYKYDAFVSYNTHDEEWVYKTMLPTLESCSPSPALRLCLHHRDFQLGRDIIDNIVDSIHNSRKTVCVVSRSYLRSEWCSLEMQLASYKLFDEMRDVLVLLLLEDIPDRELSTYHRMRKVMLKKTYISWPSEQEAQKLFWAKLIKALRGSNTVEMAEGWKNNVTKHAL</sequence>
<dbReference type="InterPro" id="IPR003591">
    <property type="entry name" value="Leu-rich_rpt_typical-subtyp"/>
</dbReference>
<evidence type="ECO:0000256" key="13">
    <source>
        <dbReference type="ARBA" id="ARBA00023198"/>
    </source>
</evidence>
<evidence type="ECO:0000256" key="4">
    <source>
        <dbReference type="ARBA" id="ARBA00022614"/>
    </source>
</evidence>